<evidence type="ECO:0000313" key="9">
    <source>
        <dbReference type="Proteomes" id="UP000193642"/>
    </source>
</evidence>
<dbReference type="GO" id="GO:0008270">
    <property type="term" value="F:zinc ion binding"/>
    <property type="evidence" value="ECO:0007669"/>
    <property type="project" value="UniProtKB-KW"/>
</dbReference>
<dbReference type="InterPro" id="IPR002893">
    <property type="entry name" value="Znf_MYND"/>
</dbReference>
<evidence type="ECO:0000256" key="2">
    <source>
        <dbReference type="ARBA" id="ARBA00022723"/>
    </source>
</evidence>
<dbReference type="EMBL" id="MCGO01000007">
    <property type="protein sequence ID" value="ORY50519.1"/>
    <property type="molecule type" value="Genomic_DNA"/>
</dbReference>
<gene>
    <name evidence="8" type="ORF">BCR33DRAFT_762820</name>
</gene>
<evidence type="ECO:0000256" key="3">
    <source>
        <dbReference type="ARBA" id="ARBA00022737"/>
    </source>
</evidence>
<evidence type="ECO:0000259" key="7">
    <source>
        <dbReference type="PROSITE" id="PS50865"/>
    </source>
</evidence>
<feature type="domain" description="MYND-type" evidence="7">
    <location>
        <begin position="759"/>
        <end position="801"/>
    </location>
</feature>
<evidence type="ECO:0000256" key="4">
    <source>
        <dbReference type="ARBA" id="ARBA00022771"/>
    </source>
</evidence>
<evidence type="ECO:0000256" key="5">
    <source>
        <dbReference type="ARBA" id="ARBA00022833"/>
    </source>
</evidence>
<keyword evidence="3" id="KW-0677">Repeat</keyword>
<dbReference type="Proteomes" id="UP000193642">
    <property type="component" value="Unassembled WGS sequence"/>
</dbReference>
<dbReference type="PANTHER" id="PTHR46093:SF18">
    <property type="entry name" value="FIBRONECTIN TYPE-III DOMAIN-CONTAINING PROTEIN"/>
    <property type="match status" value="1"/>
</dbReference>
<dbReference type="PROSITE" id="PS50865">
    <property type="entry name" value="ZF_MYND_2"/>
    <property type="match status" value="1"/>
</dbReference>
<organism evidence="8 9">
    <name type="scientific">Rhizoclosmatium globosum</name>
    <dbReference type="NCBI Taxonomy" id="329046"/>
    <lineage>
        <taxon>Eukaryota</taxon>
        <taxon>Fungi</taxon>
        <taxon>Fungi incertae sedis</taxon>
        <taxon>Chytridiomycota</taxon>
        <taxon>Chytridiomycota incertae sedis</taxon>
        <taxon>Chytridiomycetes</taxon>
        <taxon>Chytridiales</taxon>
        <taxon>Chytriomycetaceae</taxon>
        <taxon>Rhizoclosmatium</taxon>
    </lineage>
</organism>
<evidence type="ECO:0000256" key="6">
    <source>
        <dbReference type="PROSITE-ProRule" id="PRU00134"/>
    </source>
</evidence>
<evidence type="ECO:0000256" key="1">
    <source>
        <dbReference type="ARBA" id="ARBA00022441"/>
    </source>
</evidence>
<dbReference type="Gene3D" id="6.10.140.2220">
    <property type="match status" value="1"/>
</dbReference>
<reference evidence="8 9" key="1">
    <citation type="submission" date="2016-07" db="EMBL/GenBank/DDBJ databases">
        <title>Pervasive Adenine N6-methylation of Active Genes in Fungi.</title>
        <authorList>
            <consortium name="DOE Joint Genome Institute"/>
            <person name="Mondo S.J."/>
            <person name="Dannebaum R.O."/>
            <person name="Kuo R.C."/>
            <person name="Labutti K."/>
            <person name="Haridas S."/>
            <person name="Kuo A."/>
            <person name="Salamov A."/>
            <person name="Ahrendt S.R."/>
            <person name="Lipzen A."/>
            <person name="Sullivan W."/>
            <person name="Andreopoulos W.B."/>
            <person name="Clum A."/>
            <person name="Lindquist E."/>
            <person name="Daum C."/>
            <person name="Ramamoorthy G.K."/>
            <person name="Gryganskyi A."/>
            <person name="Culley D."/>
            <person name="Magnuson J.K."/>
            <person name="James T.Y."/>
            <person name="O'Malley M.A."/>
            <person name="Stajich J.E."/>
            <person name="Spatafora J.W."/>
            <person name="Visel A."/>
            <person name="Grigoriev I.V."/>
        </authorList>
    </citation>
    <scope>NUCLEOTIDE SEQUENCE [LARGE SCALE GENOMIC DNA]</scope>
    <source>
        <strain evidence="8 9">JEL800</strain>
    </source>
</reference>
<keyword evidence="9" id="KW-1185">Reference proteome</keyword>
<keyword evidence="1" id="KW-0880">Kelch repeat</keyword>
<sequence>MNETGGITTQQEAVDAAAILLTQAQELVKLRQLEKESGQPNPVYESKKQDFLANAPKIALQIALSDIIDGNTITEGRLVAIHLMKQALVFDKDCELVLGTLAAIQTLRSTFDIAVQDYAAYFLHPKVRMAKDTANHMGNIPVVRDKMTLHEMYETFSRVGYWSRLSKKKVWPGKRFGSQSVTVKKNVYFFSGLDFGDLTRGEHPDLAISAYEDMWCFDTTSKSWNQIVPSPGSSFPPGRGNGVMVHYEGYLYLFGGYASRNKSLESFGDFWVTPLPVERNGKWVVTWKKLCKPGKSFLFKDSARHAFGSAVFDGWLYVVNGEQYDGGRCSNEDEFIRIKLDPNMTPAKCERMLAKGNIPSSRTNPTTWLQDGKWFLTGGEGEEVRTLKVPEVYVFNFETAIWVKEVLPVEPTPKYGLVPFLRTEMATGAATEEVAEQGGVSIRRAFFGGWCSMMYQSWPCSGGQIKRLQGTYYNNFLFHETKPGVKKGRNCFKAIVPDFASSINNPPPLALSNCTIVDGAMYIFFGYSIFDGETMLLPEGLGTGMPTRSTDKVFVCHLATEGLMEKNTEEANMKKQEMFGSKGYALMHTTDTYMLTRAMEYKISTTPSLRLEMSERWMRDLKANDGKKGIWIFVHGPGYLTSFPPPSKYLETFEFMDMQEFLGKWGKFIPEDEKKEHCTLNELKQMVYVPILYDGHDARFIWQRKTLTPGYGTVRGFQILYNPVLAQSSPAEIERYKQIIDEDSLCMSLATRVRMCMGGNGCQGIEGNGVQLKTCAGCKQAWYCSGECQKRHWKEEHKAECGK</sequence>
<dbReference type="PANTHER" id="PTHR46093">
    <property type="entry name" value="ACYL-COA-BINDING DOMAIN-CONTAINING PROTEIN 5"/>
    <property type="match status" value="1"/>
</dbReference>
<dbReference type="AlphaFoldDB" id="A0A1Y2CU03"/>
<protein>
    <recommendedName>
        <fullName evidence="7">MYND-type domain-containing protein</fullName>
    </recommendedName>
</protein>
<dbReference type="Pfam" id="PF01753">
    <property type="entry name" value="zf-MYND"/>
    <property type="match status" value="1"/>
</dbReference>
<dbReference type="Gene3D" id="2.120.10.80">
    <property type="entry name" value="Kelch-type beta propeller"/>
    <property type="match status" value="1"/>
</dbReference>
<dbReference type="InterPro" id="IPR015915">
    <property type="entry name" value="Kelch-typ_b-propeller"/>
</dbReference>
<accession>A0A1Y2CU03</accession>
<keyword evidence="5" id="KW-0862">Zinc</keyword>
<dbReference type="OrthoDB" id="5231159at2759"/>
<name>A0A1Y2CU03_9FUNG</name>
<comment type="caution">
    <text evidence="8">The sequence shown here is derived from an EMBL/GenBank/DDBJ whole genome shotgun (WGS) entry which is preliminary data.</text>
</comment>
<dbReference type="SUPFAM" id="SSF144232">
    <property type="entry name" value="HIT/MYND zinc finger-like"/>
    <property type="match status" value="1"/>
</dbReference>
<evidence type="ECO:0000313" key="8">
    <source>
        <dbReference type="EMBL" id="ORY50519.1"/>
    </source>
</evidence>
<proteinExistence type="predicted"/>
<keyword evidence="2" id="KW-0479">Metal-binding</keyword>
<keyword evidence="4 6" id="KW-0863">Zinc-finger</keyword>
<dbReference type="SUPFAM" id="SSF117281">
    <property type="entry name" value="Kelch motif"/>
    <property type="match status" value="1"/>
</dbReference>